<organism evidence="1">
    <name type="scientific">Ooceraea biroi</name>
    <name type="common">Clonal raider ant</name>
    <name type="synonym">Cerapachys biroi</name>
    <dbReference type="NCBI Taxonomy" id="2015173"/>
    <lineage>
        <taxon>Eukaryota</taxon>
        <taxon>Metazoa</taxon>
        <taxon>Ecdysozoa</taxon>
        <taxon>Arthropoda</taxon>
        <taxon>Hexapoda</taxon>
        <taxon>Insecta</taxon>
        <taxon>Pterygota</taxon>
        <taxon>Neoptera</taxon>
        <taxon>Endopterygota</taxon>
        <taxon>Hymenoptera</taxon>
        <taxon>Apocrita</taxon>
        <taxon>Aculeata</taxon>
        <taxon>Formicoidea</taxon>
        <taxon>Formicidae</taxon>
        <taxon>Dorylinae</taxon>
        <taxon>Ooceraea</taxon>
    </lineage>
</organism>
<proteinExistence type="predicted"/>
<name>A0A3L8DUJ8_OOCBI</name>
<reference evidence="1" key="2">
    <citation type="submission" date="2018-07" db="EMBL/GenBank/DDBJ databases">
        <authorList>
            <person name="Mckenzie S.K."/>
            <person name="Kronauer D.J.C."/>
        </authorList>
    </citation>
    <scope>NUCLEOTIDE SEQUENCE</scope>
    <source>
        <strain evidence="1">Clonal line C1</strain>
    </source>
</reference>
<dbReference type="Proteomes" id="UP000279307">
    <property type="component" value="Chromosome 4"/>
</dbReference>
<sequence>MRTMVDTLVVYPGRINVHTDSAHATGPTKIVAKILQNTNVSDSKKNFRHNLRLCWNRNAQRYHMRILNLRRVIASRTRVKIHSESNYTAVLRGERNLKFEIGKYSRGLEGEGCEETQDFDTNYATIR</sequence>
<reference evidence="1" key="1">
    <citation type="journal article" date="2018" name="Genome Res.">
        <title>The genomic architecture and molecular evolution of ant odorant receptors.</title>
        <authorList>
            <person name="McKenzie S.K."/>
            <person name="Kronauer D.J.C."/>
        </authorList>
    </citation>
    <scope>NUCLEOTIDE SEQUENCE [LARGE SCALE GENOMIC DNA]</scope>
    <source>
        <strain evidence="1">Clonal line C1</strain>
    </source>
</reference>
<gene>
    <name evidence="1" type="ORF">DMN91_004260</name>
</gene>
<protein>
    <submittedName>
        <fullName evidence="1">Uncharacterized protein</fullName>
    </submittedName>
</protein>
<dbReference type="AlphaFoldDB" id="A0A3L8DUJ8"/>
<dbReference type="EMBL" id="QOIP01000004">
    <property type="protein sequence ID" value="RLU24051.1"/>
    <property type="molecule type" value="Genomic_DNA"/>
</dbReference>
<accession>A0A3L8DUJ8</accession>
<evidence type="ECO:0000313" key="1">
    <source>
        <dbReference type="EMBL" id="RLU24051.1"/>
    </source>
</evidence>
<comment type="caution">
    <text evidence="1">The sequence shown here is derived from an EMBL/GenBank/DDBJ whole genome shotgun (WGS) entry which is preliminary data.</text>
</comment>